<reference evidence="2" key="1">
    <citation type="submission" date="2024-06" db="UniProtKB">
        <authorList>
            <consortium name="Ensembl"/>
        </authorList>
    </citation>
    <scope>IDENTIFICATION</scope>
</reference>
<accession>M3Z890</accession>
<dbReference type="EMBL" id="AEYP01039976">
    <property type="status" value="NOT_ANNOTATED_CDS"/>
    <property type="molecule type" value="Genomic_DNA"/>
</dbReference>
<organism evidence="2">
    <name type="scientific">Mustela putorius furo</name>
    <name type="common">European domestic ferret</name>
    <name type="synonym">Mustela furo</name>
    <dbReference type="NCBI Taxonomy" id="9669"/>
    <lineage>
        <taxon>Eukaryota</taxon>
        <taxon>Metazoa</taxon>
        <taxon>Chordata</taxon>
        <taxon>Craniata</taxon>
        <taxon>Vertebrata</taxon>
        <taxon>Euteleostomi</taxon>
        <taxon>Mammalia</taxon>
        <taxon>Eutheria</taxon>
        <taxon>Laurasiatheria</taxon>
        <taxon>Carnivora</taxon>
        <taxon>Caniformia</taxon>
        <taxon>Musteloidea</taxon>
        <taxon>Mustelidae</taxon>
        <taxon>Mustelinae</taxon>
        <taxon>Mustela</taxon>
    </lineage>
</organism>
<evidence type="ECO:0000313" key="2">
    <source>
        <dbReference type="Ensembl" id="ENSMPUP00000019803.1"/>
    </source>
</evidence>
<name>M3Z890_MUSPF</name>
<dbReference type="InParanoid" id="M3Z890"/>
<feature type="region of interest" description="Disordered" evidence="1">
    <location>
        <begin position="344"/>
        <end position="372"/>
    </location>
</feature>
<sequence>MGCFFRKTLRKQENNSKWGGRNGESGNNEIKLLSEPKSVLQKVSDKRLLIAACTPFSFPQKASLMWIFRDCVLGVLGQEEVDACRARHVHRNAAPESPGQSFPRLCQLSKCIPDIRSVLSPAPDGGARRGRPYEGMRPRAPATHHPAAQARASSSLQTAPKPRTLPSRQRRGPAAGASGRKAHRVSPLVCHLQRPRRRGHCAQFPRPGRPQAVQGCCARAHSVARGGFSPTFLPHHLSSGLIKKRNPPTSSHSHTLHTSTWPILERWGDLSDGENLSESVEHSGQQPAPTPTLGSNDPQPRAFRKASRLAGGQGGPQRRAGGAERHSRLRGRFQLCSRFAKSTPANLSTRIPSCPARRTGAGKKWGNVGPGA</sequence>
<feature type="region of interest" description="Disordered" evidence="1">
    <location>
        <begin position="117"/>
        <end position="187"/>
    </location>
</feature>
<dbReference type="Ensembl" id="ENSMPUT00000020086.1">
    <property type="protein sequence ID" value="ENSMPUP00000019803.1"/>
    <property type="gene ID" value="ENSMPUG00000019934.1"/>
</dbReference>
<proteinExistence type="predicted"/>
<dbReference type="HOGENOM" id="CLU_743862_0_0_1"/>
<evidence type="ECO:0000256" key="1">
    <source>
        <dbReference type="SAM" id="MobiDB-lite"/>
    </source>
</evidence>
<feature type="compositionally biased region" description="Polar residues" evidence="1">
    <location>
        <begin position="274"/>
        <end position="298"/>
    </location>
</feature>
<feature type="compositionally biased region" description="Low complexity" evidence="1">
    <location>
        <begin position="138"/>
        <end position="152"/>
    </location>
</feature>
<dbReference type="AlphaFoldDB" id="M3Z890"/>
<protein>
    <submittedName>
        <fullName evidence="2">Uncharacterized protein</fullName>
    </submittedName>
</protein>
<feature type="region of interest" description="Disordered" evidence="1">
    <location>
        <begin position="273"/>
        <end position="329"/>
    </location>
</feature>